<evidence type="ECO:0000313" key="5">
    <source>
        <dbReference type="Proteomes" id="UP001642409"/>
    </source>
</evidence>
<dbReference type="InterPro" id="IPR009030">
    <property type="entry name" value="Growth_fac_rcpt_cys_sf"/>
</dbReference>
<sequence>MLVIDCVINISVTTQLSQGSLICKRCDAVIQNSTLAFVAQGTYLSGVMCYSNSSMYILDSFLQYRFTSKYSSDLVIYIDSELYAFTINNSKISGHNMMQGHLNSYLALQSLNVQIVNISNLTMCDSLQQAVNQNIVIYGAINYQCSSICSPNYYVYGICSDILVLGQLINDEYICINSTYFDGQTCVCKQELQYHNGQCVDTLDTLGQTNLNMLTNITSTRTYTQNMYDSQLTTLNTNISGTSTQFLQRYGLQLQRLASNVTAVDQQITNNNAAIMQHEANNITKMQSIQHDSIVIVNNAVDQNYTYIQNYLVGKTNALNSQKLALNVSINNNIVSNFTMLTTNLMNQISQITQKTAQYYSKIDNNFNNNVSVLNGRIAANQTALAAKISGVKNQYDAQMNAVFSSADSNISVIKQYIDNVYMKIGDQKPPKPICAAEACQGVCCQKINGAQGGAQYWIICVQPQYKYPQLFQYNAVSGVCWNNNYPL</sequence>
<evidence type="ECO:0000313" key="1">
    <source>
        <dbReference type="EMBL" id="CAI9961275.1"/>
    </source>
</evidence>
<protein>
    <submittedName>
        <fullName evidence="1">Growth factor receptor cysteine-rich domain superfamily</fullName>
    </submittedName>
    <submittedName>
        <fullName evidence="3">Growth_factor receptor cysteine-rich domain superfamily</fullName>
    </submittedName>
</protein>
<organism evidence="1">
    <name type="scientific">Hexamita inflata</name>
    <dbReference type="NCBI Taxonomy" id="28002"/>
    <lineage>
        <taxon>Eukaryota</taxon>
        <taxon>Metamonada</taxon>
        <taxon>Diplomonadida</taxon>
        <taxon>Hexamitidae</taxon>
        <taxon>Hexamitinae</taxon>
        <taxon>Hexamita</taxon>
    </lineage>
</organism>
<dbReference type="EMBL" id="CAXDID020000243">
    <property type="protein sequence ID" value="CAL6063072.1"/>
    <property type="molecule type" value="Genomic_DNA"/>
</dbReference>
<reference evidence="1" key="1">
    <citation type="submission" date="2023-06" db="EMBL/GenBank/DDBJ databases">
        <authorList>
            <person name="Kurt Z."/>
        </authorList>
    </citation>
    <scope>NUCLEOTIDE SEQUENCE</scope>
</reference>
<keyword evidence="1" id="KW-0675">Receptor</keyword>
<dbReference type="EMBL" id="CATOUU010000938">
    <property type="protein sequence ID" value="CAI9961275.1"/>
    <property type="molecule type" value="Genomic_DNA"/>
</dbReference>
<reference evidence="3 5" key="2">
    <citation type="submission" date="2024-07" db="EMBL/GenBank/DDBJ databases">
        <authorList>
            <person name="Akdeniz Z."/>
        </authorList>
    </citation>
    <scope>NUCLEOTIDE SEQUENCE [LARGE SCALE GENOMIC DNA]</scope>
</reference>
<accession>A0AA86QMH5</accession>
<evidence type="ECO:0000313" key="3">
    <source>
        <dbReference type="EMBL" id="CAL6063071.1"/>
    </source>
</evidence>
<comment type="caution">
    <text evidence="1">The sequence shown here is derived from an EMBL/GenBank/DDBJ whole genome shotgun (WGS) entry which is preliminary data.</text>
</comment>
<dbReference type="EMBL" id="CATOUU010000938">
    <property type="protein sequence ID" value="CAI9961276.1"/>
    <property type="molecule type" value="Genomic_DNA"/>
</dbReference>
<evidence type="ECO:0000313" key="4">
    <source>
        <dbReference type="EMBL" id="CAL6063072.1"/>
    </source>
</evidence>
<gene>
    <name evidence="1" type="ORF">HINF_LOCUS48920</name>
    <name evidence="2" type="ORF">HINF_LOCUS48921</name>
    <name evidence="3" type="ORF">HINF_LOCUS50636</name>
    <name evidence="4" type="ORF">HINF_LOCUS50637</name>
</gene>
<dbReference type="Proteomes" id="UP001642409">
    <property type="component" value="Unassembled WGS sequence"/>
</dbReference>
<keyword evidence="5" id="KW-1185">Reference proteome</keyword>
<dbReference type="EMBL" id="CAXDID020000243">
    <property type="protein sequence ID" value="CAL6063071.1"/>
    <property type="molecule type" value="Genomic_DNA"/>
</dbReference>
<evidence type="ECO:0000313" key="2">
    <source>
        <dbReference type="EMBL" id="CAI9961276.1"/>
    </source>
</evidence>
<proteinExistence type="predicted"/>
<name>A0AA86QMH5_9EUKA</name>
<dbReference type="SUPFAM" id="SSF57184">
    <property type="entry name" value="Growth factor receptor domain"/>
    <property type="match status" value="1"/>
</dbReference>
<dbReference type="AlphaFoldDB" id="A0AA86QMH5"/>